<keyword evidence="2" id="KW-0614">Plasmid</keyword>
<geneLocation type="plasmid" evidence="2">
    <name>plasmid3</name>
</geneLocation>
<organism evidence="2 3">
    <name type="scientific">Trichormus variabilis NIES-23</name>
    <dbReference type="NCBI Taxonomy" id="1973479"/>
    <lineage>
        <taxon>Bacteria</taxon>
        <taxon>Bacillati</taxon>
        <taxon>Cyanobacteriota</taxon>
        <taxon>Cyanophyceae</taxon>
        <taxon>Nostocales</taxon>
        <taxon>Nostocaceae</taxon>
        <taxon>Trichormus</taxon>
    </lineage>
</organism>
<feature type="region of interest" description="Disordered" evidence="1">
    <location>
        <begin position="125"/>
        <end position="154"/>
    </location>
</feature>
<name>A0A1Z4KWI6_ANAVA</name>
<gene>
    <name evidence="2" type="ORF">NIES23_61420</name>
</gene>
<evidence type="ECO:0000313" key="2">
    <source>
        <dbReference type="EMBL" id="BAY73314.1"/>
    </source>
</evidence>
<proteinExistence type="predicted"/>
<sequence>MQNQSNSVTQTIRLINRDSGFSDNQMAYRLALIMENHPFIAPTTRAVEPQERENLLSSLRQTLSLSQNTQSTEEYRQALKNKYYEEYLQKFGVAKPQNDSVLEQNKLRVENLITQRKKTFLQQIFERKQPQSSLNPKQNQNLERENNPISSVNDPIHNSLIPKIMNVLVTMGQTSSQGRIYEDISYRFQLLMREGMQFLQIKRKDRTPENALTAYKQDDATSHFVISENNLSSEEAQSLSNFHPSQNVPSQSENTIHPDHPDDEPELD</sequence>
<dbReference type="Proteomes" id="UP000217507">
    <property type="component" value="Plasmid Plasmid3 dna"/>
</dbReference>
<dbReference type="AlphaFoldDB" id="A0A1Z4KWI6"/>
<protein>
    <submittedName>
        <fullName evidence="2">Uncharacterized protein</fullName>
    </submittedName>
</protein>
<reference evidence="2 3" key="1">
    <citation type="submission" date="2017-06" db="EMBL/GenBank/DDBJ databases">
        <title>Genome sequencing of cyanobaciteial culture collection at National Institute for Environmental Studies (NIES).</title>
        <authorList>
            <person name="Hirose Y."/>
            <person name="Shimura Y."/>
            <person name="Fujisawa T."/>
            <person name="Nakamura Y."/>
            <person name="Kawachi M."/>
        </authorList>
    </citation>
    <scope>NUCLEOTIDE SEQUENCE [LARGE SCALE GENOMIC DNA]</scope>
    <source>
        <strain evidence="2 3">NIES-23</strain>
        <plasmid evidence="3">Plasmid Plasmid3 dna</plasmid>
    </source>
</reference>
<accession>A0A1Z4KWI6</accession>
<feature type="compositionally biased region" description="Polar residues" evidence="1">
    <location>
        <begin position="228"/>
        <end position="255"/>
    </location>
</feature>
<feature type="region of interest" description="Disordered" evidence="1">
    <location>
        <begin position="228"/>
        <end position="268"/>
    </location>
</feature>
<feature type="compositionally biased region" description="Polar residues" evidence="1">
    <location>
        <begin position="130"/>
        <end position="153"/>
    </location>
</feature>
<dbReference type="EMBL" id="AP018219">
    <property type="protein sequence ID" value="BAY73314.1"/>
    <property type="molecule type" value="Genomic_DNA"/>
</dbReference>
<evidence type="ECO:0000313" key="3">
    <source>
        <dbReference type="Proteomes" id="UP000217507"/>
    </source>
</evidence>
<evidence type="ECO:0000256" key="1">
    <source>
        <dbReference type="SAM" id="MobiDB-lite"/>
    </source>
</evidence>